<accession>B0SLT7</accession>
<comment type="similarity">
    <text evidence="1">Belongs to the transglycosylase Slt family.</text>
</comment>
<keyword evidence="4" id="KW-1185">Reference proteome</keyword>
<dbReference type="CAZy" id="GH23">
    <property type="family name" value="Glycoside Hydrolase Family 23"/>
</dbReference>
<dbReference type="STRING" id="456481.LEPBI_I0862"/>
<name>B0SLT7_LEPBP</name>
<evidence type="ECO:0000313" key="4">
    <source>
        <dbReference type="Proteomes" id="UP000001847"/>
    </source>
</evidence>
<sequence length="239" mass="26816">MSETGLIVQCTIRRRSVTMRKQKKFTQKLASIGLILLFLLESYGKINPAGNAPANDAAKLKLHSLISKTRPGLSKKEQKDLVLVVERASYHIRFPKKTKTTNTAPVDKLGFLVGLIQTESQFHTRAKSHKGALGLMQVMPETARWLAKKEGIPFSSAKELYEPETNLLIGVLYLNYLMERTETLEATLLAYNAGLGGYKRFGGVPSYSRTVYKYYEEWKQMPVPSEIPISESLASLFSI</sequence>
<evidence type="ECO:0000259" key="2">
    <source>
        <dbReference type="Pfam" id="PF01464"/>
    </source>
</evidence>
<dbReference type="AlphaFoldDB" id="B0SLT7"/>
<gene>
    <name evidence="3" type="ordered locus">LEPBI_I0862</name>
</gene>
<dbReference type="CDD" id="cd16896">
    <property type="entry name" value="LT_Slt70-like"/>
    <property type="match status" value="1"/>
</dbReference>
<dbReference type="HOGENOM" id="CLU_1249348_0_0_12"/>
<protein>
    <submittedName>
        <fullName evidence="3">Putative transglycosylase</fullName>
    </submittedName>
</protein>
<dbReference type="Gene3D" id="1.10.530.10">
    <property type="match status" value="1"/>
</dbReference>
<dbReference type="PANTHER" id="PTHR37423">
    <property type="entry name" value="SOLUBLE LYTIC MUREIN TRANSGLYCOSYLASE-RELATED"/>
    <property type="match status" value="1"/>
</dbReference>
<dbReference type="Pfam" id="PF01464">
    <property type="entry name" value="SLT"/>
    <property type="match status" value="1"/>
</dbReference>
<feature type="domain" description="Transglycosylase SLT" evidence="2">
    <location>
        <begin position="110"/>
        <end position="199"/>
    </location>
</feature>
<dbReference type="PANTHER" id="PTHR37423:SF5">
    <property type="entry name" value="SOLUBLE LYTIC MUREIN TRANSGLYCOSYLASE"/>
    <property type="match status" value="1"/>
</dbReference>
<dbReference type="SUPFAM" id="SSF53955">
    <property type="entry name" value="Lysozyme-like"/>
    <property type="match status" value="1"/>
</dbReference>
<dbReference type="KEGG" id="lbi:LEPBI_I0862"/>
<proteinExistence type="inferred from homology"/>
<dbReference type="EMBL" id="CP000786">
    <property type="protein sequence ID" value="ABZ96989.1"/>
    <property type="molecule type" value="Genomic_DNA"/>
</dbReference>
<dbReference type="Proteomes" id="UP000001847">
    <property type="component" value="Chromosome I"/>
</dbReference>
<reference evidence="3 4" key="1">
    <citation type="journal article" date="2008" name="PLoS ONE">
        <title>Genome sequence of the saprophyte Leptospira biflexa provides insights into the evolution of Leptospira and the pathogenesis of leptospirosis.</title>
        <authorList>
            <person name="Picardeau M."/>
            <person name="Bulach D.M."/>
            <person name="Bouchier C."/>
            <person name="Zuerner R.L."/>
            <person name="Zidane N."/>
            <person name="Wilson P.J."/>
            <person name="Creno S."/>
            <person name="Kuczek E.S."/>
            <person name="Bommezzadri S."/>
            <person name="Davis J.C."/>
            <person name="McGrath A."/>
            <person name="Johnson M.J."/>
            <person name="Boursaux-Eude C."/>
            <person name="Seemann T."/>
            <person name="Rouy Z."/>
            <person name="Coppel R.L."/>
            <person name="Rood J.I."/>
            <person name="Lajus A."/>
            <person name="Davies J.K."/>
            <person name="Medigue C."/>
            <person name="Adler B."/>
        </authorList>
    </citation>
    <scope>NUCLEOTIDE SEQUENCE [LARGE SCALE GENOMIC DNA]</scope>
    <source>
        <strain evidence="4">Patoc 1 / ATCC 23582 / Paris</strain>
    </source>
</reference>
<dbReference type="InterPro" id="IPR023346">
    <property type="entry name" value="Lysozyme-like_dom_sf"/>
</dbReference>
<organism evidence="3 4">
    <name type="scientific">Leptospira biflexa serovar Patoc (strain Patoc 1 / ATCC 23582 / Paris)</name>
    <dbReference type="NCBI Taxonomy" id="456481"/>
    <lineage>
        <taxon>Bacteria</taxon>
        <taxon>Pseudomonadati</taxon>
        <taxon>Spirochaetota</taxon>
        <taxon>Spirochaetia</taxon>
        <taxon>Leptospirales</taxon>
        <taxon>Leptospiraceae</taxon>
        <taxon>Leptospira</taxon>
    </lineage>
</organism>
<evidence type="ECO:0000256" key="1">
    <source>
        <dbReference type="ARBA" id="ARBA00007734"/>
    </source>
</evidence>
<dbReference type="InterPro" id="IPR008258">
    <property type="entry name" value="Transglycosylase_SLT_dom_1"/>
</dbReference>
<evidence type="ECO:0000313" key="3">
    <source>
        <dbReference type="EMBL" id="ABZ96989.1"/>
    </source>
</evidence>